<keyword evidence="2" id="KW-1185">Reference proteome</keyword>
<dbReference type="InterPro" id="IPR011990">
    <property type="entry name" value="TPR-like_helical_dom_sf"/>
</dbReference>
<dbReference type="SUPFAM" id="SSF48452">
    <property type="entry name" value="TPR-like"/>
    <property type="match status" value="1"/>
</dbReference>
<sequence>MTDVTTLLDRGRLFRASGDPATAARYLRAAADAAPDSRAVLTELALAHFQSAALGPAEEVARRLVELDPSDAYARTLLGRSLTRQSRHAEALPHLRLAAAMTADPDADAALAACRARLS</sequence>
<dbReference type="Gene3D" id="1.25.40.10">
    <property type="entry name" value="Tetratricopeptide repeat domain"/>
    <property type="match status" value="1"/>
</dbReference>
<dbReference type="AlphaFoldDB" id="A0A1G6R3Z2"/>
<dbReference type="Proteomes" id="UP000199501">
    <property type="component" value="Unassembled WGS sequence"/>
</dbReference>
<accession>A0A1G6R3Z2</accession>
<reference evidence="2" key="1">
    <citation type="submission" date="2016-10" db="EMBL/GenBank/DDBJ databases">
        <authorList>
            <person name="Varghese N."/>
            <person name="Submissions S."/>
        </authorList>
    </citation>
    <scope>NUCLEOTIDE SEQUENCE [LARGE SCALE GENOMIC DNA]</scope>
    <source>
        <strain evidence="2">IBRC-M 10403</strain>
    </source>
</reference>
<name>A0A1G6R3Z2_9PSEU</name>
<dbReference type="RefSeq" id="WP_091450515.1">
    <property type="nucleotide sequence ID" value="NZ_FMZZ01000006.1"/>
</dbReference>
<proteinExistence type="predicted"/>
<gene>
    <name evidence="1" type="ORF">SAMN05216174_10698</name>
</gene>
<dbReference type="OrthoDB" id="9799122at2"/>
<dbReference type="EMBL" id="FMZZ01000006">
    <property type="protein sequence ID" value="SDC98636.1"/>
    <property type="molecule type" value="Genomic_DNA"/>
</dbReference>
<dbReference type="STRING" id="1271860.SAMN05216174_10698"/>
<organism evidence="1 2">
    <name type="scientific">Actinokineospora iranica</name>
    <dbReference type="NCBI Taxonomy" id="1271860"/>
    <lineage>
        <taxon>Bacteria</taxon>
        <taxon>Bacillati</taxon>
        <taxon>Actinomycetota</taxon>
        <taxon>Actinomycetes</taxon>
        <taxon>Pseudonocardiales</taxon>
        <taxon>Pseudonocardiaceae</taxon>
        <taxon>Actinokineospora</taxon>
    </lineage>
</organism>
<protein>
    <submittedName>
        <fullName evidence="1">Tetratricopeptide repeat-containing protein</fullName>
    </submittedName>
</protein>
<evidence type="ECO:0000313" key="2">
    <source>
        <dbReference type="Proteomes" id="UP000199501"/>
    </source>
</evidence>
<evidence type="ECO:0000313" key="1">
    <source>
        <dbReference type="EMBL" id="SDC98636.1"/>
    </source>
</evidence>
<dbReference type="Pfam" id="PF14559">
    <property type="entry name" value="TPR_19"/>
    <property type="match status" value="1"/>
</dbReference>